<evidence type="ECO:0000313" key="1">
    <source>
        <dbReference type="EMBL" id="KAI4840471.1"/>
    </source>
</evidence>
<name>A0ACB9YFR7_PLABR</name>
<comment type="caution">
    <text evidence="1">The sequence shown here is derived from an EMBL/GenBank/DDBJ whole genome shotgun (WGS) entry which is preliminary data.</text>
</comment>
<dbReference type="Proteomes" id="UP001056978">
    <property type="component" value="Chromosome 4"/>
</dbReference>
<dbReference type="EMBL" id="CM043772">
    <property type="protein sequence ID" value="KAI4840471.1"/>
    <property type="molecule type" value="Genomic_DNA"/>
</dbReference>
<reference evidence="1" key="1">
    <citation type="submission" date="2022-06" db="EMBL/GenBank/DDBJ databases">
        <title>The First Complete Genome of the Simian Malaria Parasite Plasmodium brasilianum.</title>
        <authorList>
            <person name="Bajic M."/>
            <person name="Ravishankar S."/>
        </authorList>
    </citation>
    <scope>NUCLEOTIDE SEQUENCE</scope>
    <source>
        <strain evidence="1">Bolivian I</strain>
    </source>
</reference>
<protein>
    <submittedName>
        <fullName evidence="1">Cysteine desulfuration protein SufE</fullName>
    </submittedName>
</protein>
<gene>
    <name evidence="1" type="ORF">MKS88_001197</name>
</gene>
<accession>A0ACB9YFR7</accession>
<keyword evidence="2" id="KW-1185">Reference proteome</keyword>
<organism evidence="1 2">
    <name type="scientific">Plasmodium brasilianum</name>
    <dbReference type="NCBI Taxonomy" id="5824"/>
    <lineage>
        <taxon>Eukaryota</taxon>
        <taxon>Sar</taxon>
        <taxon>Alveolata</taxon>
        <taxon>Apicomplexa</taxon>
        <taxon>Aconoidasida</taxon>
        <taxon>Haemosporida</taxon>
        <taxon>Plasmodiidae</taxon>
        <taxon>Plasmodium</taxon>
        <taxon>Plasmodium (Plasmodium)</taxon>
    </lineage>
</organism>
<proteinExistence type="predicted"/>
<evidence type="ECO:0000313" key="2">
    <source>
        <dbReference type="Proteomes" id="UP001056978"/>
    </source>
</evidence>
<sequence length="249" mass="28353">MNSKKIKKICFIYIQIIICLCSILIKSIKNGKYMNHNTNKENILRITKKGILLYRKKKIQKSKHDSLLYIKNYKLRNGKGKNVLKDIFNQLVGNQSPENSNIEYYNLTPKLKKTKSTSNIDGEEVSTYARRIKKQGKPGFGEGKQNEIRPFYAGCQSTVYIYPKVESCDGKKIIAWLGDSDGLLTKGIVYILVDGLSGYTPEEILKVNPNFITLTGISEFLTMSRINGYLNIMNKIKAFSTNIMKSNGR</sequence>